<gene>
    <name evidence="9" type="primary">recJ</name>
    <name evidence="9" type="ORF">GO014_02795</name>
</gene>
<dbReference type="InterPro" id="IPR004610">
    <property type="entry name" value="RecJ"/>
</dbReference>
<organism evidence="9 10">
    <name type="scientific">Devosia marina</name>
    <dbReference type="NCBI Taxonomy" id="2683198"/>
    <lineage>
        <taxon>Bacteria</taxon>
        <taxon>Pseudomonadati</taxon>
        <taxon>Pseudomonadota</taxon>
        <taxon>Alphaproteobacteria</taxon>
        <taxon>Hyphomicrobiales</taxon>
        <taxon>Devosiaceae</taxon>
        <taxon>Devosia</taxon>
    </lineage>
</organism>
<feature type="domain" description="DHHA1" evidence="7">
    <location>
        <begin position="369"/>
        <end position="465"/>
    </location>
</feature>
<keyword evidence="5 9" id="KW-0269">Exonuclease</keyword>
<dbReference type="AlphaFoldDB" id="A0A7X3K2J1"/>
<feature type="domain" description="DDH" evidence="6">
    <location>
        <begin position="97"/>
        <end position="250"/>
    </location>
</feature>
<keyword evidence="4" id="KW-0378">Hydrolase</keyword>
<reference evidence="9 10" key="1">
    <citation type="submission" date="2019-12" db="EMBL/GenBank/DDBJ databases">
        <title>Devosia maris sp. nov., isolated from the deep seawater.</title>
        <authorList>
            <person name="Liu Y."/>
        </authorList>
    </citation>
    <scope>NUCLEOTIDE SEQUENCE [LARGE SCALE GENOMIC DNA]</scope>
    <source>
        <strain evidence="9 10">L53-10-65</strain>
    </source>
</reference>
<dbReference type="Pfam" id="PF01368">
    <property type="entry name" value="DHH"/>
    <property type="match status" value="1"/>
</dbReference>
<protein>
    <recommendedName>
        <fullName evidence="2">Single-stranded-DNA-specific exonuclease RecJ</fullName>
    </recommendedName>
</protein>
<evidence type="ECO:0000256" key="1">
    <source>
        <dbReference type="ARBA" id="ARBA00005915"/>
    </source>
</evidence>
<feature type="domain" description="RecJ OB" evidence="8">
    <location>
        <begin position="480"/>
        <end position="590"/>
    </location>
</feature>
<accession>A0A7X3K2J1</accession>
<comment type="caution">
    <text evidence="9">The sequence shown here is derived from an EMBL/GenBank/DDBJ whole genome shotgun (WGS) entry which is preliminary data.</text>
</comment>
<dbReference type="Pfam" id="PF02272">
    <property type="entry name" value="DHHA1"/>
    <property type="match status" value="1"/>
</dbReference>
<dbReference type="Gene3D" id="3.90.1640.30">
    <property type="match status" value="1"/>
</dbReference>
<dbReference type="GO" id="GO:0008409">
    <property type="term" value="F:5'-3' exonuclease activity"/>
    <property type="evidence" value="ECO:0007669"/>
    <property type="project" value="InterPro"/>
</dbReference>
<evidence type="ECO:0000313" key="10">
    <source>
        <dbReference type="Proteomes" id="UP000438106"/>
    </source>
</evidence>
<evidence type="ECO:0000259" key="7">
    <source>
        <dbReference type="Pfam" id="PF02272"/>
    </source>
</evidence>
<evidence type="ECO:0000256" key="4">
    <source>
        <dbReference type="ARBA" id="ARBA00022801"/>
    </source>
</evidence>
<dbReference type="GO" id="GO:0006310">
    <property type="term" value="P:DNA recombination"/>
    <property type="evidence" value="ECO:0007669"/>
    <property type="project" value="InterPro"/>
</dbReference>
<dbReference type="SUPFAM" id="SSF64182">
    <property type="entry name" value="DHH phosphoesterases"/>
    <property type="match status" value="1"/>
</dbReference>
<keyword evidence="3" id="KW-0540">Nuclease</keyword>
<dbReference type="PANTHER" id="PTHR30255:SF2">
    <property type="entry name" value="SINGLE-STRANDED-DNA-SPECIFIC EXONUCLEASE RECJ"/>
    <property type="match status" value="1"/>
</dbReference>
<evidence type="ECO:0000256" key="3">
    <source>
        <dbReference type="ARBA" id="ARBA00022722"/>
    </source>
</evidence>
<dbReference type="Gene3D" id="3.10.310.30">
    <property type="match status" value="1"/>
</dbReference>
<dbReference type="GO" id="GO:0006281">
    <property type="term" value="P:DNA repair"/>
    <property type="evidence" value="ECO:0007669"/>
    <property type="project" value="InterPro"/>
</dbReference>
<dbReference type="NCBIfam" id="TIGR00644">
    <property type="entry name" value="recJ"/>
    <property type="match status" value="1"/>
</dbReference>
<dbReference type="InterPro" id="IPR003156">
    <property type="entry name" value="DHHA1_dom"/>
</dbReference>
<dbReference type="GO" id="GO:0003676">
    <property type="term" value="F:nucleic acid binding"/>
    <property type="evidence" value="ECO:0007669"/>
    <property type="project" value="InterPro"/>
</dbReference>
<evidence type="ECO:0000256" key="5">
    <source>
        <dbReference type="ARBA" id="ARBA00022839"/>
    </source>
</evidence>
<dbReference type="InterPro" id="IPR038763">
    <property type="entry name" value="DHH_sf"/>
</dbReference>
<evidence type="ECO:0000259" key="6">
    <source>
        <dbReference type="Pfam" id="PF01368"/>
    </source>
</evidence>
<dbReference type="EMBL" id="WQRF01000001">
    <property type="protein sequence ID" value="MVS97958.1"/>
    <property type="molecule type" value="Genomic_DNA"/>
</dbReference>
<sequence length="596" mass="62333">MPETPRPFLDITQSVSGRAWVDRLDMGAARNATAIGQRTGIPDILARIMAGRGVSLEAAESYLEPTIRALMPDPSTMTGMDDLAERLAKAITDNESVALFGDYDVDGACSCALMTRYLRHFGIEPQVHIPDRIFEGYGPNSAAMDKLIEAGASLIITLDCGTTSEGPIAHAREKGADVLVIDHHLVDHDLPPANALVNPNRPDDISGLGYLCAAGVTFMVLVAVNRALRNRGNTGLPDLLNLLDLVALATVCDVVPLTGLNRAFVVRGLEVARRGEKPGLSALALAARASGPLNPYHLGFLIGPRINAGGRIGDAALGTRLLALDDEHQAMVIAAQLDELNGERQRIEVEAVEQAAATAEAEIGSGEGPPVLVLASADWHPGVVGLIAARLRERYERPSFAIALNPDGTGTGSGRSMPGVDLGSAVIEAVETGIIPKGGGHAMAAGVSLRPGDLGPFRAFLAEKLSASVGVARAASALKIDAALTARGANIDLLHNLERAGPYGAGNPSPVFAFPAHRARFPQIVGKGGHISFSLASDDGAKLKAIAFRAAGTALGDTLMRDGDGPLHFAGGLSIDHYQGRELPQFRLIDIASPPR</sequence>
<dbReference type="PANTHER" id="PTHR30255">
    <property type="entry name" value="SINGLE-STRANDED-DNA-SPECIFIC EXONUCLEASE RECJ"/>
    <property type="match status" value="1"/>
</dbReference>
<comment type="similarity">
    <text evidence="1">Belongs to the RecJ family.</text>
</comment>
<dbReference type="Proteomes" id="UP000438106">
    <property type="component" value="Unassembled WGS sequence"/>
</dbReference>
<dbReference type="InterPro" id="IPR001667">
    <property type="entry name" value="DDH_dom"/>
</dbReference>
<evidence type="ECO:0000259" key="8">
    <source>
        <dbReference type="Pfam" id="PF17768"/>
    </source>
</evidence>
<name>A0A7X3K2J1_9HYPH</name>
<dbReference type="InterPro" id="IPR051673">
    <property type="entry name" value="SSDNA_exonuclease_RecJ"/>
</dbReference>
<dbReference type="RefSeq" id="WP_157289040.1">
    <property type="nucleotide sequence ID" value="NZ_WQRF01000001.1"/>
</dbReference>
<evidence type="ECO:0000256" key="2">
    <source>
        <dbReference type="ARBA" id="ARBA00019841"/>
    </source>
</evidence>
<dbReference type="Pfam" id="PF17768">
    <property type="entry name" value="RecJ_OB"/>
    <property type="match status" value="1"/>
</dbReference>
<evidence type="ECO:0000313" key="9">
    <source>
        <dbReference type="EMBL" id="MVS97958.1"/>
    </source>
</evidence>
<proteinExistence type="inferred from homology"/>
<keyword evidence="10" id="KW-1185">Reference proteome</keyword>
<dbReference type="InterPro" id="IPR041122">
    <property type="entry name" value="RecJ_OB"/>
</dbReference>